<evidence type="ECO:0000259" key="9">
    <source>
        <dbReference type="Pfam" id="PF01225"/>
    </source>
</evidence>
<comment type="caution">
    <text evidence="7">Lacks conserved residue(s) required for the propagation of feature annotation.</text>
</comment>
<keyword evidence="7" id="KW-0067">ATP-binding</keyword>
<gene>
    <name evidence="7" type="primary">murE</name>
    <name evidence="12" type="ORF">GCM10009547_21200</name>
</gene>
<feature type="binding site" evidence="7">
    <location>
        <begin position="154"/>
        <end position="155"/>
    </location>
    <ligand>
        <name>UDP-N-acetyl-alpha-D-muramoyl-L-alanyl-D-glutamate</name>
        <dbReference type="ChEBI" id="CHEBI:83900"/>
    </ligand>
</feature>
<evidence type="ECO:0000313" key="13">
    <source>
        <dbReference type="Proteomes" id="UP001500957"/>
    </source>
</evidence>
<dbReference type="Gene3D" id="3.40.1390.10">
    <property type="entry name" value="MurE/MurF, N-terminal domain"/>
    <property type="match status" value="1"/>
</dbReference>
<dbReference type="NCBIfam" id="NF001124">
    <property type="entry name" value="PRK00139.1-2"/>
    <property type="match status" value="1"/>
</dbReference>
<dbReference type="InterPro" id="IPR005761">
    <property type="entry name" value="UDP-N-AcMur-Glu-dNH2Pim_ligase"/>
</dbReference>
<evidence type="ECO:0000256" key="1">
    <source>
        <dbReference type="ARBA" id="ARBA00005898"/>
    </source>
</evidence>
<feature type="binding site" evidence="7">
    <location>
        <position position="189"/>
    </location>
    <ligand>
        <name>UDP-N-acetyl-alpha-D-muramoyl-L-alanyl-D-glutamate</name>
        <dbReference type="ChEBI" id="CHEBI:83900"/>
    </ligand>
</feature>
<keyword evidence="3 7" id="KW-0133">Cell shape</keyword>
<proteinExistence type="inferred from homology"/>
<dbReference type="InterPro" id="IPR036615">
    <property type="entry name" value="Mur_ligase_C_dom_sf"/>
</dbReference>
<evidence type="ECO:0000256" key="7">
    <source>
        <dbReference type="HAMAP-Rule" id="MF_00208"/>
    </source>
</evidence>
<comment type="pathway">
    <text evidence="7 8">Cell wall biogenesis; peptidoglycan biosynthesis.</text>
</comment>
<keyword evidence="4 7" id="KW-0573">Peptidoglycan synthesis</keyword>
<name>A0ABN1GSW2_9ACTN</name>
<keyword evidence="2 7" id="KW-0132">Cell division</keyword>
<organism evidence="12 13">
    <name type="scientific">Sporichthya brevicatena</name>
    <dbReference type="NCBI Taxonomy" id="171442"/>
    <lineage>
        <taxon>Bacteria</taxon>
        <taxon>Bacillati</taxon>
        <taxon>Actinomycetota</taxon>
        <taxon>Actinomycetes</taxon>
        <taxon>Sporichthyales</taxon>
        <taxon>Sporichthyaceae</taxon>
        <taxon>Sporichthya</taxon>
    </lineage>
</organism>
<dbReference type="HAMAP" id="MF_00208">
    <property type="entry name" value="MurE"/>
    <property type="match status" value="1"/>
</dbReference>
<feature type="domain" description="Mur ligase N-terminal catalytic" evidence="9">
    <location>
        <begin position="22"/>
        <end position="97"/>
    </location>
</feature>
<dbReference type="Pfam" id="PF08245">
    <property type="entry name" value="Mur_ligase_M"/>
    <property type="match status" value="1"/>
</dbReference>
<dbReference type="Pfam" id="PF01225">
    <property type="entry name" value="Mur_ligase"/>
    <property type="match status" value="1"/>
</dbReference>
<dbReference type="Pfam" id="PF02875">
    <property type="entry name" value="Mur_ligase_C"/>
    <property type="match status" value="1"/>
</dbReference>
<feature type="domain" description="Mur ligase central" evidence="11">
    <location>
        <begin position="110"/>
        <end position="311"/>
    </location>
</feature>
<dbReference type="Proteomes" id="UP001500957">
    <property type="component" value="Unassembled WGS sequence"/>
</dbReference>
<dbReference type="InterPro" id="IPR036565">
    <property type="entry name" value="Mur-like_cat_sf"/>
</dbReference>
<dbReference type="InterPro" id="IPR000713">
    <property type="entry name" value="Mur_ligase_N"/>
</dbReference>
<dbReference type="GO" id="GO:0016874">
    <property type="term" value="F:ligase activity"/>
    <property type="evidence" value="ECO:0007669"/>
    <property type="project" value="UniProtKB-KW"/>
</dbReference>
<comment type="function">
    <text evidence="7">Catalyzes the addition of meso-diaminopimelic acid to the nucleotide precursor UDP-N-acetylmuramoyl-L-alanyl-D-glutamate (UMAG) in the biosynthesis of bacterial cell-wall peptidoglycan.</text>
</comment>
<keyword evidence="7 12" id="KW-0436">Ligase</keyword>
<dbReference type="NCBIfam" id="TIGR01085">
    <property type="entry name" value="murE"/>
    <property type="match status" value="1"/>
</dbReference>
<dbReference type="InterPro" id="IPR013221">
    <property type="entry name" value="Mur_ligase_cen"/>
</dbReference>
<keyword evidence="13" id="KW-1185">Reference proteome</keyword>
<accession>A0ABN1GSW2</accession>
<keyword evidence="7" id="KW-0460">Magnesium</keyword>
<dbReference type="PANTHER" id="PTHR23135">
    <property type="entry name" value="MUR LIGASE FAMILY MEMBER"/>
    <property type="match status" value="1"/>
</dbReference>
<dbReference type="EC" id="6.3.2.13" evidence="7"/>
<keyword evidence="7" id="KW-0963">Cytoplasm</keyword>
<keyword evidence="7" id="KW-0547">Nucleotide-binding</keyword>
<keyword evidence="6 7" id="KW-0961">Cell wall biogenesis/degradation</keyword>
<feature type="binding site" evidence="7">
    <location>
        <position position="463"/>
    </location>
    <ligand>
        <name>meso-2,6-diaminopimelate</name>
        <dbReference type="ChEBI" id="CHEBI:57791"/>
    </ligand>
</feature>
<feature type="binding site" evidence="7">
    <location>
        <position position="467"/>
    </location>
    <ligand>
        <name>meso-2,6-diaminopimelate</name>
        <dbReference type="ChEBI" id="CHEBI:57791"/>
    </ligand>
</feature>
<feature type="binding site" evidence="7">
    <location>
        <begin position="407"/>
        <end position="410"/>
    </location>
    <ligand>
        <name>meso-2,6-diaminopimelate</name>
        <dbReference type="ChEBI" id="CHEBI:57791"/>
    </ligand>
</feature>
<comment type="similarity">
    <text evidence="1 7">Belongs to the MurCDEF family. MurE subfamily.</text>
</comment>
<comment type="PTM">
    <text evidence="7">Carboxylation is probably crucial for Mg(2+) binding and, consequently, for the gamma-phosphate positioning of ATP.</text>
</comment>
<keyword evidence="5 7" id="KW-0131">Cell cycle</keyword>
<sequence>MAELGTLVGAELPDPAQRTVQVTGLTHDSRQVQPGDLYAAMIGENVHGAEFVRQAAEAGAVAILTDPLGRERSRVADLPVLVVSDARASLGALAAAIYGDPAAAMLTLGVTGTNGKTTTAFLLEAGLRAAGRSTGLFGTVATRIGDEALPSARTTPEAPDLHALLAVMKERKVDAVAMEVSSHALDMHRVDGIVYDAALFTNLSQDHLDWHFTMEAYFQAKAALFTPAHAKAGVVNVDDPYGKRLAANRQIPITTYSATGDPDADWRAVAVELGPASSTFTIQGPKGVGTTASVSLPGAFNVANALGAIVALVTAGVPLEDAVRGVAECPGVPGRMEKVDAGQDFLAVVDYAHTPDAVETVLTALRPVATGRLIVVLGAGGDRDKSKRPLMGEVAARLGDVVVLTDDNPRSEDPKEILAAVRAGAESVAADERAEILVEHDRAKAIALAVGRAQAGDAVVVAGKGHEQGQESVDKQGKRVVKPFDDREVLGEALLEALEGKGQ</sequence>
<dbReference type="SUPFAM" id="SSF53623">
    <property type="entry name" value="MurD-like peptide ligases, catalytic domain"/>
    <property type="match status" value="1"/>
</dbReference>
<evidence type="ECO:0000256" key="2">
    <source>
        <dbReference type="ARBA" id="ARBA00022618"/>
    </source>
</evidence>
<dbReference type="InterPro" id="IPR004101">
    <property type="entry name" value="Mur_ligase_C"/>
</dbReference>
<comment type="cofactor">
    <cofactor evidence="7">
        <name>Mg(2+)</name>
        <dbReference type="ChEBI" id="CHEBI:18420"/>
    </cofactor>
</comment>
<feature type="short sequence motif" description="Meso-diaminopimelate recognition motif" evidence="7">
    <location>
        <begin position="407"/>
        <end position="410"/>
    </location>
</feature>
<feature type="binding site" evidence="7">
    <location>
        <begin position="112"/>
        <end position="118"/>
    </location>
    <ligand>
        <name>ATP</name>
        <dbReference type="ChEBI" id="CHEBI:30616"/>
    </ligand>
</feature>
<evidence type="ECO:0000313" key="12">
    <source>
        <dbReference type="EMBL" id="GAA0618601.1"/>
    </source>
</evidence>
<comment type="caution">
    <text evidence="12">The sequence shown here is derived from an EMBL/GenBank/DDBJ whole genome shotgun (WGS) entry which is preliminary data.</text>
</comment>
<dbReference type="InterPro" id="IPR035911">
    <property type="entry name" value="MurE/MurF_N"/>
</dbReference>
<dbReference type="PANTHER" id="PTHR23135:SF4">
    <property type="entry name" value="UDP-N-ACETYLMURAMOYL-L-ALANYL-D-GLUTAMATE--2,6-DIAMINOPIMELATE LIGASE MURE HOMOLOG, CHLOROPLASTIC"/>
    <property type="match status" value="1"/>
</dbReference>
<evidence type="ECO:0000256" key="5">
    <source>
        <dbReference type="ARBA" id="ARBA00023306"/>
    </source>
</evidence>
<dbReference type="SUPFAM" id="SSF53244">
    <property type="entry name" value="MurD-like peptide ligases, peptide-binding domain"/>
    <property type="match status" value="1"/>
</dbReference>
<dbReference type="EMBL" id="BAAAHE010000015">
    <property type="protein sequence ID" value="GAA0618601.1"/>
    <property type="molecule type" value="Genomic_DNA"/>
</dbReference>
<dbReference type="NCBIfam" id="NF001126">
    <property type="entry name" value="PRK00139.1-4"/>
    <property type="match status" value="1"/>
</dbReference>
<feature type="modified residue" description="N6-carboxylysine" evidence="7">
    <location>
        <position position="221"/>
    </location>
</feature>
<evidence type="ECO:0000259" key="11">
    <source>
        <dbReference type="Pfam" id="PF08245"/>
    </source>
</evidence>
<dbReference type="Gene3D" id="3.40.1190.10">
    <property type="entry name" value="Mur-like, catalytic domain"/>
    <property type="match status" value="1"/>
</dbReference>
<dbReference type="Gene3D" id="3.90.190.20">
    <property type="entry name" value="Mur ligase, C-terminal domain"/>
    <property type="match status" value="1"/>
</dbReference>
<comment type="subcellular location">
    <subcellularLocation>
        <location evidence="7 8">Cytoplasm</location>
    </subcellularLocation>
</comment>
<feature type="binding site" evidence="7">
    <location>
        <position position="383"/>
    </location>
    <ligand>
        <name>meso-2,6-diaminopimelate</name>
        <dbReference type="ChEBI" id="CHEBI:57791"/>
    </ligand>
</feature>
<feature type="binding site" evidence="7">
    <location>
        <position position="181"/>
    </location>
    <ligand>
        <name>UDP-N-acetyl-alpha-D-muramoyl-L-alanyl-D-glutamate</name>
        <dbReference type="ChEBI" id="CHEBI:83900"/>
    </ligand>
</feature>
<evidence type="ECO:0000256" key="8">
    <source>
        <dbReference type="RuleBase" id="RU004135"/>
    </source>
</evidence>
<dbReference type="SUPFAM" id="SSF63418">
    <property type="entry name" value="MurE/MurF N-terminal domain"/>
    <property type="match status" value="1"/>
</dbReference>
<comment type="catalytic activity">
    <reaction evidence="7">
        <text>UDP-N-acetyl-alpha-D-muramoyl-L-alanyl-D-glutamate + meso-2,6-diaminopimelate + ATP = UDP-N-acetyl-alpha-D-muramoyl-L-alanyl-gamma-D-glutamyl-meso-2,6-diaminopimelate + ADP + phosphate + H(+)</text>
        <dbReference type="Rhea" id="RHEA:23676"/>
        <dbReference type="ChEBI" id="CHEBI:15378"/>
        <dbReference type="ChEBI" id="CHEBI:30616"/>
        <dbReference type="ChEBI" id="CHEBI:43474"/>
        <dbReference type="ChEBI" id="CHEBI:57791"/>
        <dbReference type="ChEBI" id="CHEBI:83900"/>
        <dbReference type="ChEBI" id="CHEBI:83905"/>
        <dbReference type="ChEBI" id="CHEBI:456216"/>
        <dbReference type="EC" id="6.3.2.13"/>
    </reaction>
</comment>
<evidence type="ECO:0000256" key="4">
    <source>
        <dbReference type="ARBA" id="ARBA00022984"/>
    </source>
</evidence>
<feature type="domain" description="Mur ligase C-terminal" evidence="10">
    <location>
        <begin position="334"/>
        <end position="465"/>
    </location>
</feature>
<reference evidence="12 13" key="1">
    <citation type="journal article" date="2019" name="Int. J. Syst. Evol. Microbiol.">
        <title>The Global Catalogue of Microorganisms (GCM) 10K type strain sequencing project: providing services to taxonomists for standard genome sequencing and annotation.</title>
        <authorList>
            <consortium name="The Broad Institute Genomics Platform"/>
            <consortium name="The Broad Institute Genome Sequencing Center for Infectious Disease"/>
            <person name="Wu L."/>
            <person name="Ma J."/>
        </authorList>
    </citation>
    <scope>NUCLEOTIDE SEQUENCE [LARGE SCALE GENOMIC DNA]</scope>
    <source>
        <strain evidence="12 13">JCM 10671</strain>
    </source>
</reference>
<protein>
    <recommendedName>
        <fullName evidence="7">UDP-N-acetylmuramoyl-L-alanyl-D-glutamate--2,6-diaminopimelate ligase</fullName>
        <ecNumber evidence="7">6.3.2.13</ecNumber>
    </recommendedName>
    <alternativeName>
        <fullName evidence="7">Meso-A2pm-adding enzyme</fullName>
    </alternativeName>
    <alternativeName>
        <fullName evidence="7">Meso-diaminopimelate-adding enzyme</fullName>
    </alternativeName>
    <alternativeName>
        <fullName evidence="7">UDP-MurNAc-L-Ala-D-Glu:meso-diaminopimelate ligase</fullName>
    </alternativeName>
    <alternativeName>
        <fullName evidence="7">UDP-MurNAc-tripeptide synthetase</fullName>
    </alternativeName>
    <alternativeName>
        <fullName evidence="7">UDP-N-acetylmuramyl-tripeptide synthetase</fullName>
    </alternativeName>
</protein>
<evidence type="ECO:0000256" key="6">
    <source>
        <dbReference type="ARBA" id="ARBA00023316"/>
    </source>
</evidence>
<feature type="binding site" evidence="7">
    <location>
        <position position="29"/>
    </location>
    <ligand>
        <name>UDP-N-acetyl-alpha-D-muramoyl-L-alanyl-D-glutamate</name>
        <dbReference type="ChEBI" id="CHEBI:83900"/>
    </ligand>
</feature>
<evidence type="ECO:0000256" key="3">
    <source>
        <dbReference type="ARBA" id="ARBA00022960"/>
    </source>
</evidence>
<evidence type="ECO:0000259" key="10">
    <source>
        <dbReference type="Pfam" id="PF02875"/>
    </source>
</evidence>